<dbReference type="SUPFAM" id="SSF103506">
    <property type="entry name" value="Mitochondrial carrier"/>
    <property type="match status" value="1"/>
</dbReference>
<comment type="subcellular location">
    <subcellularLocation>
        <location evidence="1">Mitochondrion inner membrane</location>
        <topology evidence="1">Multi-pass membrane protein</topology>
    </subcellularLocation>
</comment>
<keyword evidence="6" id="KW-1133">Transmembrane helix</keyword>
<dbReference type="InterPro" id="IPR018108">
    <property type="entry name" value="MCP_transmembrane"/>
</dbReference>
<evidence type="ECO:0000256" key="6">
    <source>
        <dbReference type="ARBA" id="ARBA00022989"/>
    </source>
</evidence>
<evidence type="ECO:0000256" key="3">
    <source>
        <dbReference type="ARBA" id="ARBA00022692"/>
    </source>
</evidence>
<evidence type="ECO:0000256" key="8">
    <source>
        <dbReference type="ARBA" id="ARBA00023136"/>
    </source>
</evidence>
<evidence type="ECO:0008006" key="13">
    <source>
        <dbReference type="Google" id="ProtNLM"/>
    </source>
</evidence>
<dbReference type="STRING" id="983967.A0A1E4SWV5"/>
<sequence length="289" mass="32232">MNGSNIKQGVEIPTHISLIGGSISGLVSRFIIAPIDIIKIRLQLNSSKGVWNTLILIIKNEGVKSLWKGNIPAELMYLIYGASQFTLYSSLNTMLFQNEVKYNLKIDNSMHSLIIGSASGCISTFISYPFDVLRTKLASNKSRKFKSFPKECISIFQRNGIVGFYSGCFISMNYVTISMGLSFGTYSKLRELTKGTTKTIEQSSGLIAGALSKFIIYPLDLIRRRRQFDNFTSTKNIITTVFKNEGIFGFYHGLTPAIVKTAPTTAISLWCYEYSVDLLLKLEKSTLKA</sequence>
<proteinExistence type="inferred from homology"/>
<evidence type="ECO:0000256" key="9">
    <source>
        <dbReference type="PROSITE-ProRule" id="PRU00282"/>
    </source>
</evidence>
<evidence type="ECO:0000256" key="5">
    <source>
        <dbReference type="ARBA" id="ARBA00022792"/>
    </source>
</evidence>
<keyword evidence="7" id="KW-0496">Mitochondrion</keyword>
<feature type="repeat" description="Solcar" evidence="9">
    <location>
        <begin position="107"/>
        <end position="192"/>
    </location>
</feature>
<evidence type="ECO:0000256" key="1">
    <source>
        <dbReference type="ARBA" id="ARBA00004448"/>
    </source>
</evidence>
<keyword evidence="8 9" id="KW-0472">Membrane</keyword>
<evidence type="ECO:0000256" key="7">
    <source>
        <dbReference type="ARBA" id="ARBA00023128"/>
    </source>
</evidence>
<comment type="similarity">
    <text evidence="10">Belongs to the mitochondrial carrier (TC 2.A.29) family.</text>
</comment>
<dbReference type="Pfam" id="PF00153">
    <property type="entry name" value="Mito_carr"/>
    <property type="match status" value="3"/>
</dbReference>
<dbReference type="OrthoDB" id="18574at2759"/>
<dbReference type="EMBL" id="KV453859">
    <property type="protein sequence ID" value="ODV83980.1"/>
    <property type="molecule type" value="Genomic_DNA"/>
</dbReference>
<organism evidence="11 12">
    <name type="scientific">[Candida] arabinofermentans NRRL YB-2248</name>
    <dbReference type="NCBI Taxonomy" id="983967"/>
    <lineage>
        <taxon>Eukaryota</taxon>
        <taxon>Fungi</taxon>
        <taxon>Dikarya</taxon>
        <taxon>Ascomycota</taxon>
        <taxon>Saccharomycotina</taxon>
        <taxon>Pichiomycetes</taxon>
        <taxon>Pichiales</taxon>
        <taxon>Pichiaceae</taxon>
        <taxon>Ogataea</taxon>
        <taxon>Ogataea/Candida clade</taxon>
    </lineage>
</organism>
<gene>
    <name evidence="11" type="ORF">CANARDRAFT_201971</name>
</gene>
<dbReference type="Proteomes" id="UP000094801">
    <property type="component" value="Unassembled WGS sequence"/>
</dbReference>
<dbReference type="GO" id="GO:0005743">
    <property type="term" value="C:mitochondrial inner membrane"/>
    <property type="evidence" value="ECO:0007669"/>
    <property type="project" value="UniProtKB-SubCell"/>
</dbReference>
<name>A0A1E4SWV5_9ASCO</name>
<keyword evidence="4" id="KW-0677">Repeat</keyword>
<dbReference type="InterPro" id="IPR023395">
    <property type="entry name" value="MCP_dom_sf"/>
</dbReference>
<evidence type="ECO:0000256" key="10">
    <source>
        <dbReference type="RuleBase" id="RU000488"/>
    </source>
</evidence>
<keyword evidence="3 9" id="KW-0812">Transmembrane</keyword>
<evidence type="ECO:0000313" key="11">
    <source>
        <dbReference type="EMBL" id="ODV83980.1"/>
    </source>
</evidence>
<dbReference type="Gene3D" id="1.50.40.10">
    <property type="entry name" value="Mitochondrial carrier domain"/>
    <property type="match status" value="1"/>
</dbReference>
<dbReference type="AlphaFoldDB" id="A0A1E4SWV5"/>
<feature type="repeat" description="Solcar" evidence="9">
    <location>
        <begin position="196"/>
        <end position="278"/>
    </location>
</feature>
<evidence type="ECO:0000256" key="4">
    <source>
        <dbReference type="ARBA" id="ARBA00022737"/>
    </source>
</evidence>
<dbReference type="PRINTS" id="PR00926">
    <property type="entry name" value="MITOCARRIER"/>
</dbReference>
<dbReference type="PROSITE" id="PS50920">
    <property type="entry name" value="SOLCAR"/>
    <property type="match status" value="3"/>
</dbReference>
<feature type="repeat" description="Solcar" evidence="9">
    <location>
        <begin position="12"/>
        <end position="94"/>
    </location>
</feature>
<dbReference type="PANTHER" id="PTHR24089">
    <property type="entry name" value="SOLUTE CARRIER FAMILY 25"/>
    <property type="match status" value="1"/>
</dbReference>
<keyword evidence="2 10" id="KW-0813">Transport</keyword>
<evidence type="ECO:0000256" key="2">
    <source>
        <dbReference type="ARBA" id="ARBA00022448"/>
    </source>
</evidence>
<keyword evidence="5" id="KW-0999">Mitochondrion inner membrane</keyword>
<reference evidence="12" key="1">
    <citation type="submission" date="2016-04" db="EMBL/GenBank/DDBJ databases">
        <title>Comparative genomics of biotechnologically important yeasts.</title>
        <authorList>
            <consortium name="DOE Joint Genome Institute"/>
            <person name="Riley R."/>
            <person name="Haridas S."/>
            <person name="Wolfe K.H."/>
            <person name="Lopes M.R."/>
            <person name="Hittinger C.T."/>
            <person name="Goker M."/>
            <person name="Salamov A."/>
            <person name="Wisecaver J."/>
            <person name="Long T.M."/>
            <person name="Aerts A.L."/>
            <person name="Barry K."/>
            <person name="Choi C."/>
            <person name="Clum A."/>
            <person name="Coughlan A.Y."/>
            <person name="Deshpande S."/>
            <person name="Douglass A.P."/>
            <person name="Hanson S.J."/>
            <person name="Klenk H.-P."/>
            <person name="Labutti K."/>
            <person name="Lapidus A."/>
            <person name="Lindquist E."/>
            <person name="Lipzen A."/>
            <person name="Meier-Kolthoff J.P."/>
            <person name="Ohm R.A."/>
            <person name="Otillar R.P."/>
            <person name="Pangilinan J."/>
            <person name="Peng Y."/>
            <person name="Rokas A."/>
            <person name="Rosa C.A."/>
            <person name="Scheuner C."/>
            <person name="Sibirny A.A."/>
            <person name="Slot J.C."/>
            <person name="Stielow J.B."/>
            <person name="Sun H."/>
            <person name="Kurtzman C.P."/>
            <person name="Blackwell M."/>
            <person name="Grigoriev I.V."/>
            <person name="Jeffries T.W."/>
        </authorList>
    </citation>
    <scope>NUCLEOTIDE SEQUENCE [LARGE SCALE GENOMIC DNA]</scope>
    <source>
        <strain evidence="12">NRRL YB-2248</strain>
    </source>
</reference>
<evidence type="ECO:0000313" key="12">
    <source>
        <dbReference type="Proteomes" id="UP000094801"/>
    </source>
</evidence>
<accession>A0A1E4SWV5</accession>
<dbReference type="GO" id="GO:0055085">
    <property type="term" value="P:transmembrane transport"/>
    <property type="evidence" value="ECO:0007669"/>
    <property type="project" value="InterPro"/>
</dbReference>
<dbReference type="InterPro" id="IPR002067">
    <property type="entry name" value="MCP"/>
</dbReference>
<keyword evidence="12" id="KW-1185">Reference proteome</keyword>
<protein>
    <recommendedName>
        <fullName evidence="13">Mitochondrial thiamine pyrophosphate carrier 1</fullName>
    </recommendedName>
</protein>